<comment type="similarity">
    <text evidence="4">Belongs to the zinc-containing alcohol dehydrogenase family.</text>
</comment>
<dbReference type="OrthoDB" id="9769198at2"/>
<proteinExistence type="inferred from homology"/>
<dbReference type="InterPro" id="IPR013149">
    <property type="entry name" value="ADH-like_C"/>
</dbReference>
<protein>
    <submittedName>
        <fullName evidence="6">Iditol 2-dehydrogenase</fullName>
    </submittedName>
</protein>
<gene>
    <name evidence="6" type="ORF">N495_17890</name>
</gene>
<reference evidence="6 7" key="1">
    <citation type="submission" date="2014-06" db="EMBL/GenBank/DDBJ databases">
        <title>Genome characterization of distinct group I Clostridium botulinum lineages.</title>
        <authorList>
            <person name="Giordani F."/>
            <person name="Anselmo A."/>
            <person name="Fillo S."/>
            <person name="Palozzi A.M."/>
            <person name="Fortunato A."/>
            <person name="Gentile B."/>
            <person name="Ciammaruconi A."/>
            <person name="Anniballi F."/>
            <person name="De Medici D."/>
            <person name="Lista F."/>
        </authorList>
    </citation>
    <scope>NUCLEOTIDE SEQUENCE [LARGE SCALE GENOMIC DNA]</scope>
    <source>
        <strain evidence="6 7">B2 450</strain>
    </source>
</reference>
<dbReference type="RefSeq" id="WP_043032587.1">
    <property type="nucleotide sequence ID" value="NZ_JXSU01000008.1"/>
</dbReference>
<dbReference type="SMART" id="SM00829">
    <property type="entry name" value="PKS_ER"/>
    <property type="match status" value="1"/>
</dbReference>
<dbReference type="CDD" id="cd08236">
    <property type="entry name" value="sugar_DH"/>
    <property type="match status" value="1"/>
</dbReference>
<dbReference type="PATRIC" id="fig|1379739.3.peg.3957"/>
<dbReference type="GO" id="GO:0016491">
    <property type="term" value="F:oxidoreductase activity"/>
    <property type="evidence" value="ECO:0007669"/>
    <property type="project" value="UniProtKB-KW"/>
</dbReference>
<evidence type="ECO:0000313" key="7">
    <source>
        <dbReference type="Proteomes" id="UP000032250"/>
    </source>
</evidence>
<feature type="domain" description="Enoyl reductase (ER)" evidence="5">
    <location>
        <begin position="11"/>
        <end position="347"/>
    </location>
</feature>
<accession>A0A0D0ZUC2</accession>
<keyword evidence="1 4" id="KW-0479">Metal-binding</keyword>
<organism evidence="6 7">
    <name type="scientific">Clostridium botulinum B2 450</name>
    <dbReference type="NCBI Taxonomy" id="1379739"/>
    <lineage>
        <taxon>Bacteria</taxon>
        <taxon>Bacillati</taxon>
        <taxon>Bacillota</taxon>
        <taxon>Clostridia</taxon>
        <taxon>Eubacteriales</taxon>
        <taxon>Clostridiaceae</taxon>
        <taxon>Clostridium</taxon>
    </lineage>
</organism>
<dbReference type="PANTHER" id="PTHR43401:SF2">
    <property type="entry name" value="L-THREONINE 3-DEHYDROGENASE"/>
    <property type="match status" value="1"/>
</dbReference>
<evidence type="ECO:0000256" key="3">
    <source>
        <dbReference type="ARBA" id="ARBA00023002"/>
    </source>
</evidence>
<dbReference type="Proteomes" id="UP000032250">
    <property type="component" value="Unassembled WGS sequence"/>
</dbReference>
<dbReference type="EMBL" id="JXSU01000008">
    <property type="protein sequence ID" value="KIS22328.1"/>
    <property type="molecule type" value="Genomic_DNA"/>
</dbReference>
<dbReference type="AlphaFoldDB" id="A0A0D0ZUC2"/>
<evidence type="ECO:0000313" key="6">
    <source>
        <dbReference type="EMBL" id="KIS22328.1"/>
    </source>
</evidence>
<dbReference type="Gene3D" id="3.90.180.10">
    <property type="entry name" value="Medium-chain alcohol dehydrogenases, catalytic domain"/>
    <property type="match status" value="1"/>
</dbReference>
<dbReference type="PROSITE" id="PS00059">
    <property type="entry name" value="ADH_ZINC"/>
    <property type="match status" value="1"/>
</dbReference>
<evidence type="ECO:0000259" key="5">
    <source>
        <dbReference type="SMART" id="SM00829"/>
    </source>
</evidence>
<dbReference type="InterPro" id="IPR036291">
    <property type="entry name" value="NAD(P)-bd_dom_sf"/>
</dbReference>
<dbReference type="SUPFAM" id="SSF50129">
    <property type="entry name" value="GroES-like"/>
    <property type="match status" value="1"/>
</dbReference>
<dbReference type="InterPro" id="IPR002328">
    <property type="entry name" value="ADH_Zn_CS"/>
</dbReference>
<dbReference type="InterPro" id="IPR011032">
    <property type="entry name" value="GroES-like_sf"/>
</dbReference>
<name>A0A0D0ZUC2_CLOBO</name>
<keyword evidence="2 4" id="KW-0862">Zinc</keyword>
<dbReference type="InterPro" id="IPR020843">
    <property type="entry name" value="ER"/>
</dbReference>
<keyword evidence="3" id="KW-0560">Oxidoreductase</keyword>
<dbReference type="InterPro" id="IPR013154">
    <property type="entry name" value="ADH-like_N"/>
</dbReference>
<sequence length="349" mass="38413">MEGKMKAVALHAIKDLRYEEVNIPTIGEDDVLVKVKYVGICGSDMPRAMVSGAYHYPTITGHEFSGEVVEIGNNVGDIKIGERVAVVPLIPCGECEFCKKGNFALCETYEFLGSRNDGGFAEYVRVPKENVLILPEDLDYETAAGIEPASISYQAMSKTGIKVGDTVAVVGCGPIGQFAIQWAKIFGASKVIAVDVLEDKLNLAKELGADIIINSKECNAVEKVLEITNGGVEAVIETAGMKITEEQSVLMCRKLGKVVFLGISHDELRFSEKTFDRIMRGEITLQGSWNSYAAPFPGIAWRATLDFMEKGQIVFKPMISHKIKLEELPGYFHKMFNKEINYNKVLVEI</sequence>
<dbReference type="GO" id="GO:0008270">
    <property type="term" value="F:zinc ion binding"/>
    <property type="evidence" value="ECO:0007669"/>
    <property type="project" value="InterPro"/>
</dbReference>
<comment type="cofactor">
    <cofactor evidence="4">
        <name>Zn(2+)</name>
        <dbReference type="ChEBI" id="CHEBI:29105"/>
    </cofactor>
</comment>
<evidence type="ECO:0000256" key="2">
    <source>
        <dbReference type="ARBA" id="ARBA00022833"/>
    </source>
</evidence>
<dbReference type="Pfam" id="PF00107">
    <property type="entry name" value="ADH_zinc_N"/>
    <property type="match status" value="1"/>
</dbReference>
<dbReference type="HOGENOM" id="CLU_026673_11_0_9"/>
<comment type="caution">
    <text evidence="6">The sequence shown here is derived from an EMBL/GenBank/DDBJ whole genome shotgun (WGS) entry which is preliminary data.</text>
</comment>
<dbReference type="PANTHER" id="PTHR43401">
    <property type="entry name" value="L-THREONINE 3-DEHYDROGENASE"/>
    <property type="match status" value="1"/>
</dbReference>
<evidence type="ECO:0000256" key="1">
    <source>
        <dbReference type="ARBA" id="ARBA00022723"/>
    </source>
</evidence>
<dbReference type="Pfam" id="PF08240">
    <property type="entry name" value="ADH_N"/>
    <property type="match status" value="1"/>
</dbReference>
<dbReference type="SUPFAM" id="SSF51735">
    <property type="entry name" value="NAD(P)-binding Rossmann-fold domains"/>
    <property type="match status" value="1"/>
</dbReference>
<evidence type="ECO:0000256" key="4">
    <source>
        <dbReference type="RuleBase" id="RU361277"/>
    </source>
</evidence>
<dbReference type="InterPro" id="IPR050129">
    <property type="entry name" value="Zn_alcohol_dh"/>
</dbReference>
<dbReference type="Gene3D" id="3.40.50.720">
    <property type="entry name" value="NAD(P)-binding Rossmann-like Domain"/>
    <property type="match status" value="1"/>
</dbReference>